<protein>
    <submittedName>
        <fullName evidence="1">Uncharacterized protein</fullName>
    </submittedName>
</protein>
<sequence>MTSNVQEFGSKIILIRDVNLTAACQVSGDCVFHPSNALPFRFRIRRQGRQLTEDEYYGILDPPRPLFCYGI</sequence>
<proteinExistence type="predicted"/>
<name>A0A2H3DEX1_ARMGA</name>
<dbReference type="Proteomes" id="UP000217790">
    <property type="component" value="Unassembled WGS sequence"/>
</dbReference>
<reference evidence="2" key="1">
    <citation type="journal article" date="2017" name="Nat. Ecol. Evol.">
        <title>Genome expansion and lineage-specific genetic innovations in the forest pathogenic fungi Armillaria.</title>
        <authorList>
            <person name="Sipos G."/>
            <person name="Prasanna A.N."/>
            <person name="Walter M.C."/>
            <person name="O'Connor E."/>
            <person name="Balint B."/>
            <person name="Krizsan K."/>
            <person name="Kiss B."/>
            <person name="Hess J."/>
            <person name="Varga T."/>
            <person name="Slot J."/>
            <person name="Riley R."/>
            <person name="Boka B."/>
            <person name="Rigling D."/>
            <person name="Barry K."/>
            <person name="Lee J."/>
            <person name="Mihaltcheva S."/>
            <person name="LaButti K."/>
            <person name="Lipzen A."/>
            <person name="Waldron R."/>
            <person name="Moloney N.M."/>
            <person name="Sperisen C."/>
            <person name="Kredics L."/>
            <person name="Vagvoelgyi C."/>
            <person name="Patrignani A."/>
            <person name="Fitzpatrick D."/>
            <person name="Nagy I."/>
            <person name="Doyle S."/>
            <person name="Anderson J.B."/>
            <person name="Grigoriev I.V."/>
            <person name="Gueldener U."/>
            <person name="Muensterkoetter M."/>
            <person name="Nagy L.G."/>
        </authorList>
    </citation>
    <scope>NUCLEOTIDE SEQUENCE [LARGE SCALE GENOMIC DNA]</scope>
    <source>
        <strain evidence="2">Ar21-2</strain>
    </source>
</reference>
<keyword evidence="2" id="KW-1185">Reference proteome</keyword>
<evidence type="ECO:0000313" key="1">
    <source>
        <dbReference type="EMBL" id="PBK87647.1"/>
    </source>
</evidence>
<evidence type="ECO:0000313" key="2">
    <source>
        <dbReference type="Proteomes" id="UP000217790"/>
    </source>
</evidence>
<organism evidence="1 2">
    <name type="scientific">Armillaria gallica</name>
    <name type="common">Bulbous honey fungus</name>
    <name type="synonym">Armillaria bulbosa</name>
    <dbReference type="NCBI Taxonomy" id="47427"/>
    <lineage>
        <taxon>Eukaryota</taxon>
        <taxon>Fungi</taxon>
        <taxon>Dikarya</taxon>
        <taxon>Basidiomycota</taxon>
        <taxon>Agaricomycotina</taxon>
        <taxon>Agaricomycetes</taxon>
        <taxon>Agaricomycetidae</taxon>
        <taxon>Agaricales</taxon>
        <taxon>Marasmiineae</taxon>
        <taxon>Physalacriaceae</taxon>
        <taxon>Armillaria</taxon>
    </lineage>
</organism>
<dbReference type="InParanoid" id="A0A2H3DEX1"/>
<accession>A0A2H3DEX1</accession>
<dbReference type="AlphaFoldDB" id="A0A2H3DEX1"/>
<gene>
    <name evidence="1" type="ORF">ARMGADRAFT_1016497</name>
</gene>
<dbReference type="EMBL" id="KZ293677">
    <property type="protein sequence ID" value="PBK87647.1"/>
    <property type="molecule type" value="Genomic_DNA"/>
</dbReference>